<evidence type="ECO:0000313" key="3">
    <source>
        <dbReference type="EMBL" id="GGI90925.1"/>
    </source>
</evidence>
<evidence type="ECO:0000313" key="4">
    <source>
        <dbReference type="Proteomes" id="UP000613743"/>
    </source>
</evidence>
<keyword evidence="4" id="KW-1185">Reference proteome</keyword>
<gene>
    <name evidence="3" type="ORF">GCM10009332_30230</name>
</gene>
<feature type="transmembrane region" description="Helical" evidence="1">
    <location>
        <begin position="263"/>
        <end position="293"/>
    </location>
</feature>
<feature type="domain" description="DUF4401" evidence="2">
    <location>
        <begin position="30"/>
        <end position="346"/>
    </location>
</feature>
<feature type="transmembrane region" description="Helical" evidence="1">
    <location>
        <begin position="31"/>
        <end position="60"/>
    </location>
</feature>
<feature type="transmembrane region" description="Helical" evidence="1">
    <location>
        <begin position="119"/>
        <end position="137"/>
    </location>
</feature>
<feature type="transmembrane region" description="Helical" evidence="1">
    <location>
        <begin position="149"/>
        <end position="179"/>
    </location>
</feature>
<dbReference type="EMBL" id="BMPZ01000011">
    <property type="protein sequence ID" value="GGI90925.1"/>
    <property type="molecule type" value="Genomic_DNA"/>
</dbReference>
<keyword evidence="1" id="KW-0812">Transmembrane</keyword>
<dbReference type="Proteomes" id="UP000613743">
    <property type="component" value="Unassembled WGS sequence"/>
</dbReference>
<keyword evidence="1" id="KW-0472">Membrane</keyword>
<evidence type="ECO:0000259" key="2">
    <source>
        <dbReference type="Pfam" id="PF14351"/>
    </source>
</evidence>
<comment type="caution">
    <text evidence="3">The sequence shown here is derived from an EMBL/GenBank/DDBJ whole genome shotgun (WGS) entry which is preliminary data.</text>
</comment>
<evidence type="ECO:0000256" key="1">
    <source>
        <dbReference type="SAM" id="Phobius"/>
    </source>
</evidence>
<feature type="transmembrane region" description="Helical" evidence="1">
    <location>
        <begin position="67"/>
        <end position="85"/>
    </location>
</feature>
<accession>A0A917JZ49</accession>
<reference evidence="3" key="1">
    <citation type="journal article" date="2014" name="Int. J. Syst. Evol. Microbiol.">
        <title>Complete genome sequence of Corynebacterium casei LMG S-19264T (=DSM 44701T), isolated from a smear-ripened cheese.</title>
        <authorList>
            <consortium name="US DOE Joint Genome Institute (JGI-PGF)"/>
            <person name="Walter F."/>
            <person name="Albersmeier A."/>
            <person name="Kalinowski J."/>
            <person name="Ruckert C."/>
        </authorList>
    </citation>
    <scope>NUCLEOTIDE SEQUENCE</scope>
    <source>
        <strain evidence="3">JCM 30804</strain>
    </source>
</reference>
<sequence>MMDDIQAWKSLERQGLVRGEQPEFETHDSPWYIKILMAFSGWLASIFLFLFMGFSLFMTLDIFDSEFAMFTLGGVTIFGAYLLLMSSKNEFIEHAGLAFSLAGQAFIAFALISGTNDQPHLLSSSFAILQGALVFLMPSFVHRVFSATIAFYCINFTLSFLGLPYIGIGLLMLLTSWLWLHEFHYPKYQQFISAFAYGSTFSLLYIKGNLFFAQQELVLDLFGIDATIYTQPWHGQALACVALIYVTWKLASRYRLATNIHKGVLILTTLLICAASFEMTGLLLGSLLLILGYQSSHRLLMGLGILALLTFISAYYYFLDITLLEKSQTLILFGLLLLIIRWSLKKWVFIKTEAHHE</sequence>
<dbReference type="AlphaFoldDB" id="A0A917JZ49"/>
<organism evidence="3 4">
    <name type="scientific">Shewanella gelidii</name>
    <dbReference type="NCBI Taxonomy" id="1642821"/>
    <lineage>
        <taxon>Bacteria</taxon>
        <taxon>Pseudomonadati</taxon>
        <taxon>Pseudomonadota</taxon>
        <taxon>Gammaproteobacteria</taxon>
        <taxon>Alteromonadales</taxon>
        <taxon>Shewanellaceae</taxon>
        <taxon>Shewanella</taxon>
    </lineage>
</organism>
<keyword evidence="1" id="KW-1133">Transmembrane helix</keyword>
<dbReference type="Pfam" id="PF14351">
    <property type="entry name" value="DUF4401"/>
    <property type="match status" value="1"/>
</dbReference>
<feature type="transmembrane region" description="Helical" evidence="1">
    <location>
        <begin position="91"/>
        <end position="112"/>
    </location>
</feature>
<proteinExistence type="predicted"/>
<feature type="transmembrane region" description="Helical" evidence="1">
    <location>
        <begin position="299"/>
        <end position="318"/>
    </location>
</feature>
<protein>
    <recommendedName>
        <fullName evidence="2">DUF4401 domain-containing protein</fullName>
    </recommendedName>
</protein>
<reference evidence="3" key="2">
    <citation type="submission" date="2020-09" db="EMBL/GenBank/DDBJ databases">
        <authorList>
            <person name="Sun Q."/>
            <person name="Ohkuma M."/>
        </authorList>
    </citation>
    <scope>NUCLEOTIDE SEQUENCE</scope>
    <source>
        <strain evidence="3">JCM 30804</strain>
    </source>
</reference>
<dbReference type="InterPro" id="IPR025513">
    <property type="entry name" value="DUF4401"/>
</dbReference>
<feature type="transmembrane region" description="Helical" evidence="1">
    <location>
        <begin position="191"/>
        <end position="213"/>
    </location>
</feature>
<name>A0A917JZ49_9GAMM</name>